<keyword evidence="2" id="KW-1185">Reference proteome</keyword>
<dbReference type="EMBL" id="CP036278">
    <property type="protein sequence ID" value="QDU56261.1"/>
    <property type="molecule type" value="Genomic_DNA"/>
</dbReference>
<sequence length="133" mass="14679">MVEAQDVTDAVADHGGNESTVVCLLARNLIGSDKIPPVVEDGSLVAAKGKKRDHSINFKIGSLRRQTQSIHFSWTRSNDPEFIDNLRDDTKLVPDRSQRMHSRSSDAAVGMAWLHGTQQQIGIQQNNHSPRPA</sequence>
<organism evidence="1 2">
    <name type="scientific">Aeoliella mucimassa</name>
    <dbReference type="NCBI Taxonomy" id="2527972"/>
    <lineage>
        <taxon>Bacteria</taxon>
        <taxon>Pseudomonadati</taxon>
        <taxon>Planctomycetota</taxon>
        <taxon>Planctomycetia</taxon>
        <taxon>Pirellulales</taxon>
        <taxon>Lacipirellulaceae</taxon>
        <taxon>Aeoliella</taxon>
    </lineage>
</organism>
<dbReference type="AlphaFoldDB" id="A0A518ANI4"/>
<accession>A0A518ANI4</accession>
<reference evidence="1 2" key="1">
    <citation type="submission" date="2019-02" db="EMBL/GenBank/DDBJ databases">
        <title>Deep-cultivation of Planctomycetes and their phenomic and genomic characterization uncovers novel biology.</title>
        <authorList>
            <person name="Wiegand S."/>
            <person name="Jogler M."/>
            <person name="Boedeker C."/>
            <person name="Pinto D."/>
            <person name="Vollmers J."/>
            <person name="Rivas-Marin E."/>
            <person name="Kohn T."/>
            <person name="Peeters S.H."/>
            <person name="Heuer A."/>
            <person name="Rast P."/>
            <person name="Oberbeckmann S."/>
            <person name="Bunk B."/>
            <person name="Jeske O."/>
            <person name="Meyerdierks A."/>
            <person name="Storesund J.E."/>
            <person name="Kallscheuer N."/>
            <person name="Luecker S."/>
            <person name="Lage O.M."/>
            <person name="Pohl T."/>
            <person name="Merkel B.J."/>
            <person name="Hornburger P."/>
            <person name="Mueller R.-W."/>
            <person name="Bruemmer F."/>
            <person name="Labrenz M."/>
            <person name="Spormann A.M."/>
            <person name="Op den Camp H."/>
            <person name="Overmann J."/>
            <person name="Amann R."/>
            <person name="Jetten M.S.M."/>
            <person name="Mascher T."/>
            <person name="Medema M.H."/>
            <person name="Devos D.P."/>
            <person name="Kaster A.-K."/>
            <person name="Ovreas L."/>
            <person name="Rohde M."/>
            <person name="Galperin M.Y."/>
            <person name="Jogler C."/>
        </authorList>
    </citation>
    <scope>NUCLEOTIDE SEQUENCE [LARGE SCALE GENOMIC DNA]</scope>
    <source>
        <strain evidence="1 2">Pan181</strain>
    </source>
</reference>
<evidence type="ECO:0000313" key="1">
    <source>
        <dbReference type="EMBL" id="QDU56261.1"/>
    </source>
</evidence>
<dbReference type="Proteomes" id="UP000315750">
    <property type="component" value="Chromosome"/>
</dbReference>
<dbReference type="KEGG" id="amuc:Pan181_24690"/>
<gene>
    <name evidence="1" type="ORF">Pan181_24690</name>
</gene>
<proteinExistence type="predicted"/>
<evidence type="ECO:0000313" key="2">
    <source>
        <dbReference type="Proteomes" id="UP000315750"/>
    </source>
</evidence>
<protein>
    <submittedName>
        <fullName evidence="1">Uncharacterized protein</fullName>
    </submittedName>
</protein>
<name>A0A518ANI4_9BACT</name>